<dbReference type="EMBL" id="JANBPK010000907">
    <property type="protein sequence ID" value="KAJ2929032.1"/>
    <property type="molecule type" value="Genomic_DNA"/>
</dbReference>
<dbReference type="GO" id="GO:0005634">
    <property type="term" value="C:nucleus"/>
    <property type="evidence" value="ECO:0007669"/>
    <property type="project" value="UniProtKB-ARBA"/>
</dbReference>
<keyword evidence="3" id="KW-0540">Nuclease</keyword>
<evidence type="ECO:0000256" key="4">
    <source>
        <dbReference type="ARBA" id="ARBA00022723"/>
    </source>
</evidence>
<gene>
    <name evidence="16" type="ORF">H1R20_g8057</name>
</gene>
<dbReference type="GO" id="GO:0032196">
    <property type="term" value="P:transposition"/>
    <property type="evidence" value="ECO:0007669"/>
    <property type="project" value="UniProtKB-KW"/>
</dbReference>
<dbReference type="GO" id="GO:0004519">
    <property type="term" value="F:endonuclease activity"/>
    <property type="evidence" value="ECO:0007669"/>
    <property type="project" value="UniProtKB-KW"/>
</dbReference>
<keyword evidence="4" id="KW-0479">Metal-binding</keyword>
<evidence type="ECO:0000256" key="13">
    <source>
        <dbReference type="ARBA" id="ARBA00048173"/>
    </source>
</evidence>
<evidence type="ECO:0000256" key="11">
    <source>
        <dbReference type="ARBA" id="ARBA00022932"/>
    </source>
</evidence>
<comment type="caution">
    <text evidence="16">The sequence shown here is derived from an EMBL/GenBank/DDBJ whole genome shotgun (WGS) entry which is preliminary data.</text>
</comment>
<comment type="catalytic activity">
    <reaction evidence="13">
        <text>DNA(n) + a 2'-deoxyribonucleoside 5'-triphosphate = DNA(n+1) + diphosphate</text>
        <dbReference type="Rhea" id="RHEA:22508"/>
        <dbReference type="Rhea" id="RHEA-COMP:17339"/>
        <dbReference type="Rhea" id="RHEA-COMP:17340"/>
        <dbReference type="ChEBI" id="CHEBI:33019"/>
        <dbReference type="ChEBI" id="CHEBI:61560"/>
        <dbReference type="ChEBI" id="CHEBI:173112"/>
        <dbReference type="EC" id="2.7.7.49"/>
    </reaction>
</comment>
<keyword evidence="11" id="KW-0239">DNA-directed DNA polymerase</keyword>
<dbReference type="GO" id="GO:0016787">
    <property type="term" value="F:hydrolase activity"/>
    <property type="evidence" value="ECO:0007669"/>
    <property type="project" value="UniProtKB-KW"/>
</dbReference>
<feature type="domain" description="Integrase catalytic" evidence="15">
    <location>
        <begin position="59"/>
        <end position="229"/>
    </location>
</feature>
<evidence type="ECO:0000256" key="9">
    <source>
        <dbReference type="ARBA" id="ARBA00022908"/>
    </source>
</evidence>
<evidence type="ECO:0000256" key="5">
    <source>
        <dbReference type="ARBA" id="ARBA00022759"/>
    </source>
</evidence>
<evidence type="ECO:0000256" key="6">
    <source>
        <dbReference type="ARBA" id="ARBA00022801"/>
    </source>
</evidence>
<keyword evidence="8" id="KW-0694">RNA-binding</keyword>
<dbReference type="GO" id="GO:0003887">
    <property type="term" value="F:DNA-directed DNA polymerase activity"/>
    <property type="evidence" value="ECO:0007669"/>
    <property type="project" value="UniProtKB-KW"/>
</dbReference>
<evidence type="ECO:0000256" key="1">
    <source>
        <dbReference type="ARBA" id="ARBA00022578"/>
    </source>
</evidence>
<comment type="catalytic activity">
    <reaction evidence="14">
        <text>DNA(n) + a 2'-deoxyribonucleoside 5'-triphosphate = DNA(n+1) + diphosphate</text>
        <dbReference type="Rhea" id="RHEA:22508"/>
        <dbReference type="Rhea" id="RHEA-COMP:17339"/>
        <dbReference type="Rhea" id="RHEA-COMP:17340"/>
        <dbReference type="ChEBI" id="CHEBI:33019"/>
        <dbReference type="ChEBI" id="CHEBI:61560"/>
        <dbReference type="ChEBI" id="CHEBI:173112"/>
        <dbReference type="EC" id="2.7.7.7"/>
    </reaction>
</comment>
<dbReference type="InterPro" id="IPR012337">
    <property type="entry name" value="RNaseH-like_sf"/>
</dbReference>
<dbReference type="GO" id="GO:0015074">
    <property type="term" value="P:DNA integration"/>
    <property type="evidence" value="ECO:0007669"/>
    <property type="project" value="UniProtKB-KW"/>
</dbReference>
<dbReference type="CDD" id="cd09272">
    <property type="entry name" value="RNase_HI_RT_Ty1"/>
    <property type="match status" value="1"/>
</dbReference>
<dbReference type="Gene3D" id="3.30.420.10">
    <property type="entry name" value="Ribonuclease H-like superfamily/Ribonuclease H"/>
    <property type="match status" value="1"/>
</dbReference>
<dbReference type="GO" id="GO:0003723">
    <property type="term" value="F:RNA binding"/>
    <property type="evidence" value="ECO:0007669"/>
    <property type="project" value="UniProtKB-KW"/>
</dbReference>
<keyword evidence="1" id="KW-0815">Transposition</keyword>
<dbReference type="OrthoDB" id="7691805at2759"/>
<protein>
    <recommendedName>
        <fullName evidence="15">Integrase catalytic domain-containing protein</fullName>
    </recommendedName>
</protein>
<organism evidence="16 17">
    <name type="scientific">Candolleomyces eurysporus</name>
    <dbReference type="NCBI Taxonomy" id="2828524"/>
    <lineage>
        <taxon>Eukaryota</taxon>
        <taxon>Fungi</taxon>
        <taxon>Dikarya</taxon>
        <taxon>Basidiomycota</taxon>
        <taxon>Agaricomycotina</taxon>
        <taxon>Agaricomycetes</taxon>
        <taxon>Agaricomycetidae</taxon>
        <taxon>Agaricales</taxon>
        <taxon>Agaricineae</taxon>
        <taxon>Psathyrellaceae</taxon>
        <taxon>Candolleomyces</taxon>
    </lineage>
</organism>
<dbReference type="InterPro" id="IPR039537">
    <property type="entry name" value="Retrotran_Ty1/copia-like"/>
</dbReference>
<dbReference type="PROSITE" id="PS50994">
    <property type="entry name" value="INTEGRASE"/>
    <property type="match status" value="1"/>
</dbReference>
<keyword evidence="5" id="KW-0255">Endonuclease</keyword>
<dbReference type="InterPro" id="IPR001584">
    <property type="entry name" value="Integrase_cat-core"/>
</dbReference>
<evidence type="ECO:0000256" key="10">
    <source>
        <dbReference type="ARBA" id="ARBA00022918"/>
    </source>
</evidence>
<keyword evidence="6" id="KW-0378">Hydrolase</keyword>
<keyword evidence="12" id="KW-0233">DNA recombination</keyword>
<name>A0A9W8MGJ1_9AGAR</name>
<sequence length="378" mass="43198">MSFMDFHIAMGHRSFGDLRKMLEAGMVNGIKIKDLAGTLPICRVCIEAKAVRKPFRESKSPHPTSYAQEVSSNVWGPASVESIGRKRYFVLFIDRYSHKTRVYFLHNKSDTFDAFQRYKAWVRVQRDSTIKILWSDRGGEYLGAEFGAHLEHSGTVRKLTTHDSPQSNGIAERAMGVHVSTARALLLQSRLPTRLWAEAIRFSVWLHNRQFTTSVPTLKTPLEIASGERPNLSAIQPWGSKILVKDLNAGKLQSRMREGRYLGPDEESLGVRVYWPEKRTVTVERFFFPSLAWARAIKLSTNPVFHARTKHIDIHFHFIRQTITSRDIQLIFCPTDYMVADVMTKPLGRVKFAEFRKSMGVLGPDEDKKSDARIEGEC</sequence>
<keyword evidence="10" id="KW-0695">RNA-directed DNA polymerase</keyword>
<feature type="non-terminal residue" evidence="16">
    <location>
        <position position="1"/>
    </location>
</feature>
<reference evidence="16" key="1">
    <citation type="submission" date="2022-06" db="EMBL/GenBank/DDBJ databases">
        <title>Genome Sequence of Candolleomyces eurysporus.</title>
        <authorList>
            <person name="Buettner E."/>
        </authorList>
    </citation>
    <scope>NUCLEOTIDE SEQUENCE</scope>
    <source>
        <strain evidence="16">VTCC 930004</strain>
    </source>
</reference>
<keyword evidence="9" id="KW-0229">DNA integration</keyword>
<evidence type="ECO:0000256" key="12">
    <source>
        <dbReference type="ARBA" id="ARBA00023172"/>
    </source>
</evidence>
<evidence type="ECO:0000256" key="3">
    <source>
        <dbReference type="ARBA" id="ARBA00022722"/>
    </source>
</evidence>
<evidence type="ECO:0000256" key="2">
    <source>
        <dbReference type="ARBA" id="ARBA00022695"/>
    </source>
</evidence>
<evidence type="ECO:0000259" key="15">
    <source>
        <dbReference type="PROSITE" id="PS50994"/>
    </source>
</evidence>
<dbReference type="AlphaFoldDB" id="A0A9W8MGJ1"/>
<keyword evidence="17" id="KW-1185">Reference proteome</keyword>
<keyword evidence="2" id="KW-0548">Nucleotidyltransferase</keyword>
<dbReference type="GO" id="GO:0006310">
    <property type="term" value="P:DNA recombination"/>
    <property type="evidence" value="ECO:0007669"/>
    <property type="project" value="UniProtKB-KW"/>
</dbReference>
<keyword evidence="7" id="KW-0460">Magnesium</keyword>
<proteinExistence type="predicted"/>
<dbReference type="Proteomes" id="UP001140091">
    <property type="component" value="Unassembled WGS sequence"/>
</dbReference>
<evidence type="ECO:0000313" key="17">
    <source>
        <dbReference type="Proteomes" id="UP001140091"/>
    </source>
</evidence>
<dbReference type="SUPFAM" id="SSF53098">
    <property type="entry name" value="Ribonuclease H-like"/>
    <property type="match status" value="1"/>
</dbReference>
<dbReference type="PANTHER" id="PTHR42648:SF11">
    <property type="entry name" value="TRANSPOSON TY4-P GAG-POL POLYPROTEIN"/>
    <property type="match status" value="1"/>
</dbReference>
<dbReference type="PANTHER" id="PTHR42648">
    <property type="entry name" value="TRANSPOSASE, PUTATIVE-RELATED"/>
    <property type="match status" value="1"/>
</dbReference>
<dbReference type="GO" id="GO:0003964">
    <property type="term" value="F:RNA-directed DNA polymerase activity"/>
    <property type="evidence" value="ECO:0007669"/>
    <property type="project" value="UniProtKB-KW"/>
</dbReference>
<evidence type="ECO:0000256" key="7">
    <source>
        <dbReference type="ARBA" id="ARBA00022842"/>
    </source>
</evidence>
<evidence type="ECO:0000256" key="14">
    <source>
        <dbReference type="ARBA" id="ARBA00049244"/>
    </source>
</evidence>
<accession>A0A9W8MGJ1</accession>
<dbReference type="InterPro" id="IPR036397">
    <property type="entry name" value="RNaseH_sf"/>
</dbReference>
<keyword evidence="11" id="KW-0808">Transferase</keyword>
<dbReference type="GO" id="GO:0046872">
    <property type="term" value="F:metal ion binding"/>
    <property type="evidence" value="ECO:0007669"/>
    <property type="project" value="UniProtKB-KW"/>
</dbReference>
<evidence type="ECO:0000256" key="8">
    <source>
        <dbReference type="ARBA" id="ARBA00022884"/>
    </source>
</evidence>
<evidence type="ECO:0000313" key="16">
    <source>
        <dbReference type="EMBL" id="KAJ2929032.1"/>
    </source>
</evidence>